<dbReference type="AlphaFoldDB" id="A0A543NA69"/>
<keyword evidence="1" id="KW-1133">Transmembrane helix</keyword>
<name>A0A543NA69_9ACTN</name>
<keyword evidence="1" id="KW-0472">Membrane</keyword>
<keyword evidence="1" id="KW-0812">Transmembrane</keyword>
<feature type="transmembrane region" description="Helical" evidence="1">
    <location>
        <begin position="86"/>
        <end position="105"/>
    </location>
</feature>
<sequence length="233" mass="24490">MNLVEVFVGRRRVVLVALVLLVGGAAVGLASVGADRVPYTARESGTQHHTLLALLYFALVTLVDTYLGWCTVPVLLSYWSARSAKGAAGIGAAFALVALTVYALGEYLTQVFDSGERATRYPGPDDPPVPDPSMLDTAMWIVLSPMLPTAVVGAVLVAIAGYHARWRPPMLLVLAAAAVVDLRRRADTPWLSVANGLPNALLAAVGIAVVVGTVAVAFRTHRGPRAANSDEPV</sequence>
<protein>
    <submittedName>
        <fullName evidence="2">Uncharacterized protein</fullName>
    </submittedName>
</protein>
<proteinExistence type="predicted"/>
<dbReference type="RefSeq" id="WP_246062456.1">
    <property type="nucleotide sequence ID" value="NZ_VFQC01000002.1"/>
</dbReference>
<evidence type="ECO:0000256" key="1">
    <source>
        <dbReference type="SAM" id="Phobius"/>
    </source>
</evidence>
<dbReference type="EMBL" id="VFQC01000002">
    <property type="protein sequence ID" value="TQN28703.1"/>
    <property type="molecule type" value="Genomic_DNA"/>
</dbReference>
<keyword evidence="3" id="KW-1185">Reference proteome</keyword>
<feature type="transmembrane region" description="Helical" evidence="1">
    <location>
        <begin position="198"/>
        <end position="218"/>
    </location>
</feature>
<organism evidence="2 3">
    <name type="scientific">Haloactinospora alba</name>
    <dbReference type="NCBI Taxonomy" id="405555"/>
    <lineage>
        <taxon>Bacteria</taxon>
        <taxon>Bacillati</taxon>
        <taxon>Actinomycetota</taxon>
        <taxon>Actinomycetes</taxon>
        <taxon>Streptosporangiales</taxon>
        <taxon>Nocardiopsidaceae</taxon>
        <taxon>Haloactinospora</taxon>
    </lineage>
</organism>
<gene>
    <name evidence="2" type="ORF">FHX37_4063</name>
</gene>
<evidence type="ECO:0000313" key="3">
    <source>
        <dbReference type="Proteomes" id="UP000317422"/>
    </source>
</evidence>
<feature type="transmembrane region" description="Helical" evidence="1">
    <location>
        <begin position="54"/>
        <end position="79"/>
    </location>
</feature>
<accession>A0A543NA69</accession>
<feature type="transmembrane region" description="Helical" evidence="1">
    <location>
        <begin position="138"/>
        <end position="162"/>
    </location>
</feature>
<reference evidence="2 3" key="1">
    <citation type="submission" date="2019-06" db="EMBL/GenBank/DDBJ databases">
        <title>Sequencing the genomes of 1000 actinobacteria strains.</title>
        <authorList>
            <person name="Klenk H.-P."/>
        </authorList>
    </citation>
    <scope>NUCLEOTIDE SEQUENCE [LARGE SCALE GENOMIC DNA]</scope>
    <source>
        <strain evidence="2 3">DSM 45015</strain>
    </source>
</reference>
<comment type="caution">
    <text evidence="2">The sequence shown here is derived from an EMBL/GenBank/DDBJ whole genome shotgun (WGS) entry which is preliminary data.</text>
</comment>
<dbReference type="Proteomes" id="UP000317422">
    <property type="component" value="Unassembled WGS sequence"/>
</dbReference>
<evidence type="ECO:0000313" key="2">
    <source>
        <dbReference type="EMBL" id="TQN28703.1"/>
    </source>
</evidence>
<feature type="transmembrane region" description="Helical" evidence="1">
    <location>
        <begin position="12"/>
        <end position="34"/>
    </location>
</feature>